<comment type="similarity">
    <text evidence="1">Belongs to the colicins ColE2/ColE8/ColE9 and pyocins S1/S2 family.</text>
</comment>
<dbReference type="OrthoDB" id="6810874at2"/>
<organism evidence="3 4">
    <name type="scientific">Pseudomonas helleri</name>
    <dbReference type="NCBI Taxonomy" id="1608996"/>
    <lineage>
        <taxon>Bacteria</taxon>
        <taxon>Pseudomonadati</taxon>
        <taxon>Pseudomonadota</taxon>
        <taxon>Gammaproteobacteria</taxon>
        <taxon>Pseudomonadales</taxon>
        <taxon>Pseudomonadaceae</taxon>
        <taxon>Pseudomonas</taxon>
    </lineage>
</organism>
<protein>
    <submittedName>
        <fullName evidence="3">Bacteriocin immunity protein</fullName>
    </submittedName>
</protein>
<gene>
    <name evidence="3" type="ORF">GHO27_14255</name>
</gene>
<dbReference type="PRINTS" id="PR01299">
    <property type="entry name" value="PYOCIN"/>
</dbReference>
<dbReference type="CDD" id="cd16363">
    <property type="entry name" value="Col_Im_like"/>
    <property type="match status" value="1"/>
</dbReference>
<evidence type="ECO:0000313" key="4">
    <source>
        <dbReference type="Proteomes" id="UP000478064"/>
    </source>
</evidence>
<dbReference type="GO" id="GO:0015643">
    <property type="term" value="F:toxic substance binding"/>
    <property type="evidence" value="ECO:0007669"/>
    <property type="project" value="InterPro"/>
</dbReference>
<dbReference type="Gene3D" id="1.10.1200.20">
    <property type="entry name" value="Colicin E immunity protein"/>
    <property type="match status" value="1"/>
</dbReference>
<dbReference type="SUPFAM" id="SSF47345">
    <property type="entry name" value="Colicin E immunity proteins"/>
    <property type="match status" value="1"/>
</dbReference>
<dbReference type="Pfam" id="PF01320">
    <property type="entry name" value="Colicin_Pyocin"/>
    <property type="match status" value="1"/>
</dbReference>
<sequence>MGVKRLEDYTETDFLLFLKSVCDAGYQSEEEQIAAVLEFERVTEHPDGSDLIYYADSNEDATPEAVMKKVKEWRAANGKPGFKTV</sequence>
<evidence type="ECO:0000313" key="3">
    <source>
        <dbReference type="EMBL" id="MQU06854.1"/>
    </source>
</evidence>
<dbReference type="InterPro" id="IPR000290">
    <property type="entry name" value="Colicin_pyocin"/>
</dbReference>
<evidence type="ECO:0000256" key="1">
    <source>
        <dbReference type="ARBA" id="ARBA00009346"/>
    </source>
</evidence>
<accession>A0A0J6IH05</accession>
<dbReference type="InterPro" id="IPR035900">
    <property type="entry name" value="Colicin_E_sf"/>
</dbReference>
<reference evidence="3 4" key="1">
    <citation type="submission" date="2019-10" db="EMBL/GenBank/DDBJ databases">
        <title>Evaluation of single-gene subtyping targets for Pseudomonas.</title>
        <authorList>
            <person name="Reichler S.J."/>
            <person name="Orsi R.H."/>
            <person name="Wiedmann M."/>
            <person name="Martin N.H."/>
            <person name="Murphy S.I."/>
        </authorList>
    </citation>
    <scope>NUCLEOTIDE SEQUENCE [LARGE SCALE GENOMIC DNA]</scope>
    <source>
        <strain evidence="3 4">FSL R10-1637</strain>
    </source>
</reference>
<evidence type="ECO:0000256" key="2">
    <source>
        <dbReference type="ARBA" id="ARBA00023025"/>
    </source>
</evidence>
<name>A0A0J6IH05_9PSED</name>
<dbReference type="RefSeq" id="WP_048367591.1">
    <property type="nucleotide sequence ID" value="NZ_JBEBPR010000021.1"/>
</dbReference>
<dbReference type="AlphaFoldDB" id="A0A0J6IH05"/>
<comment type="caution">
    <text evidence="3">The sequence shown here is derived from an EMBL/GenBank/DDBJ whole genome shotgun (WGS) entry which is preliminary data.</text>
</comment>
<keyword evidence="2" id="KW-0079">Bacteriocin immunity</keyword>
<dbReference type="Proteomes" id="UP000478064">
    <property type="component" value="Unassembled WGS sequence"/>
</dbReference>
<dbReference type="GO" id="GO:0030153">
    <property type="term" value="P:bacteriocin immunity"/>
    <property type="evidence" value="ECO:0007669"/>
    <property type="project" value="UniProtKB-KW"/>
</dbReference>
<dbReference type="EMBL" id="WIVU01000027">
    <property type="protein sequence ID" value="MQU06854.1"/>
    <property type="molecule type" value="Genomic_DNA"/>
</dbReference>
<dbReference type="STRING" id="1608996.TU84_04820"/>
<proteinExistence type="inferred from homology"/>